<dbReference type="AlphaFoldDB" id="A0A9X0CKE7"/>
<feature type="compositionally biased region" description="Basic and acidic residues" evidence="1">
    <location>
        <begin position="21"/>
        <end position="40"/>
    </location>
</feature>
<sequence length="102" mass="11443">MAAPYKRGEHFRRVYLSKASTVEEDHSKSSDNETRISREPDIDDIGGVVEGEPRNAKEPNVASAVSLVNARKRKGSSRRDINHKKDCKKQRSIPESDKSPPI</sequence>
<feature type="compositionally biased region" description="Basic and acidic residues" evidence="1">
    <location>
        <begin position="92"/>
        <end position="102"/>
    </location>
</feature>
<evidence type="ECO:0000313" key="3">
    <source>
        <dbReference type="Proteomes" id="UP001163046"/>
    </source>
</evidence>
<evidence type="ECO:0000256" key="1">
    <source>
        <dbReference type="SAM" id="MobiDB-lite"/>
    </source>
</evidence>
<comment type="caution">
    <text evidence="2">The sequence shown here is derived from an EMBL/GenBank/DDBJ whole genome shotgun (WGS) entry which is preliminary data.</text>
</comment>
<evidence type="ECO:0000313" key="2">
    <source>
        <dbReference type="EMBL" id="KAJ7360007.1"/>
    </source>
</evidence>
<accession>A0A9X0CKE7</accession>
<feature type="region of interest" description="Disordered" evidence="1">
    <location>
        <begin position="18"/>
        <end position="102"/>
    </location>
</feature>
<dbReference type="EMBL" id="MU827312">
    <property type="protein sequence ID" value="KAJ7360007.1"/>
    <property type="molecule type" value="Genomic_DNA"/>
</dbReference>
<keyword evidence="3" id="KW-1185">Reference proteome</keyword>
<protein>
    <submittedName>
        <fullName evidence="2">Uncharacterized protein</fullName>
    </submittedName>
</protein>
<organism evidence="2 3">
    <name type="scientific">Desmophyllum pertusum</name>
    <dbReference type="NCBI Taxonomy" id="174260"/>
    <lineage>
        <taxon>Eukaryota</taxon>
        <taxon>Metazoa</taxon>
        <taxon>Cnidaria</taxon>
        <taxon>Anthozoa</taxon>
        <taxon>Hexacorallia</taxon>
        <taxon>Scleractinia</taxon>
        <taxon>Caryophylliina</taxon>
        <taxon>Caryophylliidae</taxon>
        <taxon>Desmophyllum</taxon>
    </lineage>
</organism>
<name>A0A9X0CKE7_9CNID</name>
<reference evidence="2" key="1">
    <citation type="submission" date="2023-01" db="EMBL/GenBank/DDBJ databases">
        <title>Genome assembly of the deep-sea coral Lophelia pertusa.</title>
        <authorList>
            <person name="Herrera S."/>
            <person name="Cordes E."/>
        </authorList>
    </citation>
    <scope>NUCLEOTIDE SEQUENCE</scope>
    <source>
        <strain evidence="2">USNM1676648</strain>
        <tissue evidence="2">Polyp</tissue>
    </source>
</reference>
<dbReference type="Proteomes" id="UP001163046">
    <property type="component" value="Unassembled WGS sequence"/>
</dbReference>
<gene>
    <name evidence="2" type="ORF">OS493_019094</name>
</gene>
<proteinExistence type="predicted"/>